<dbReference type="STRING" id="1121302.SAMN02745163_01193"/>
<keyword evidence="4" id="KW-1185">Reference proteome</keyword>
<dbReference type="PANTHER" id="PTHR35339">
    <property type="entry name" value="LINALOOL DEHYDRATASE_ISOMERASE DOMAIN-CONTAINING PROTEIN"/>
    <property type="match status" value="1"/>
</dbReference>
<dbReference type="PANTHER" id="PTHR35339:SF4">
    <property type="entry name" value="LINALOOL DEHYDRATASE_ISOMERASE DOMAIN-CONTAINING PROTEIN"/>
    <property type="match status" value="1"/>
</dbReference>
<dbReference type="EMBL" id="FQZB01000006">
    <property type="protein sequence ID" value="SHJ05299.1"/>
    <property type="molecule type" value="Genomic_DNA"/>
</dbReference>
<dbReference type="InterPro" id="IPR049237">
    <property type="entry name" value="DUF2264_C"/>
</dbReference>
<dbReference type="InterPro" id="IPR016624">
    <property type="entry name" value="UCP014753"/>
</dbReference>
<evidence type="ECO:0000313" key="3">
    <source>
        <dbReference type="EMBL" id="SHJ05299.1"/>
    </source>
</evidence>
<organism evidence="3 4">
    <name type="scientific">Clostridium cavendishii DSM 21758</name>
    <dbReference type="NCBI Taxonomy" id="1121302"/>
    <lineage>
        <taxon>Bacteria</taxon>
        <taxon>Bacillati</taxon>
        <taxon>Bacillota</taxon>
        <taxon>Clostridia</taxon>
        <taxon>Eubacteriales</taxon>
        <taxon>Clostridiaceae</taxon>
        <taxon>Clostridium</taxon>
    </lineage>
</organism>
<dbReference type="AlphaFoldDB" id="A0A1M6G5T8"/>
<dbReference type="Pfam" id="PF10022">
    <property type="entry name" value="DUF2264"/>
    <property type="match status" value="1"/>
</dbReference>
<dbReference type="InterPro" id="IPR049349">
    <property type="entry name" value="DUF2264_N"/>
</dbReference>
<name>A0A1M6G5T8_9CLOT</name>
<accession>A0A1M6G5T8</accession>
<evidence type="ECO:0000259" key="2">
    <source>
        <dbReference type="Pfam" id="PF20938"/>
    </source>
</evidence>
<dbReference type="OrthoDB" id="9813465at2"/>
<feature type="domain" description="DUF2264" evidence="1">
    <location>
        <begin position="15"/>
        <end position="356"/>
    </location>
</feature>
<reference evidence="3 4" key="1">
    <citation type="submission" date="2016-11" db="EMBL/GenBank/DDBJ databases">
        <authorList>
            <person name="Jaros S."/>
            <person name="Januszkiewicz K."/>
            <person name="Wedrychowicz H."/>
        </authorList>
    </citation>
    <scope>NUCLEOTIDE SEQUENCE [LARGE SCALE GENOMIC DNA]</scope>
    <source>
        <strain evidence="3 4">DSM 21758</strain>
    </source>
</reference>
<protein>
    <recommendedName>
        <fullName evidence="5">DUF2264 domain-containing protein</fullName>
    </recommendedName>
</protein>
<dbReference type="RefSeq" id="WP_072985771.1">
    <property type="nucleotide sequence ID" value="NZ_FQZB01000006.1"/>
</dbReference>
<gene>
    <name evidence="3" type="ORF">SAMN02745163_01193</name>
</gene>
<dbReference type="Proteomes" id="UP000184310">
    <property type="component" value="Unassembled WGS sequence"/>
</dbReference>
<evidence type="ECO:0000259" key="1">
    <source>
        <dbReference type="Pfam" id="PF10022"/>
    </source>
</evidence>
<evidence type="ECO:0000313" key="4">
    <source>
        <dbReference type="Proteomes" id="UP000184310"/>
    </source>
</evidence>
<evidence type="ECO:0008006" key="5">
    <source>
        <dbReference type="Google" id="ProtNLM"/>
    </source>
</evidence>
<dbReference type="Pfam" id="PF20938">
    <property type="entry name" value="DUF2264_C"/>
    <property type="match status" value="1"/>
</dbReference>
<dbReference type="PIRSF" id="PIRSF014753">
    <property type="entry name" value="UCP014753"/>
    <property type="match status" value="1"/>
</dbReference>
<proteinExistence type="predicted"/>
<sequence length="615" mass="70570">MENFNLPIHENPLKTKKDLEEALIQICEPLKSYYSKGGALLKLGNSGAYYDSTCAYLEGFSRVLWGLVPLAKGGSDYDLWDTYINGIKNGTNPNHEEYWGKSCDFDQRFVEMAVMGLGLALAPEKMWEPLSEDEKKNFACWLDEINNFDMPDNNWKFFLVFVNTGLRKVGAPYNKNKLNEALERLDKFYIKDGWYTDGPTKQMDYYIAFGMHYYGLIYSKLIEKENPEESKKYKDRGAAFAKDFIYWFSEDGAALPFGRSLTYRFAQCSFWGALVFAGVEVFSYGVIKGIVLRNLRWWFSKPIFSRDGILSIGYCYENLIMGEGYNAPGSPYWAFKSFILLALPENHPFWLAEEEELPKLEKRRNLVYADMLITREENNVIALTAGQDAIWEPAHEAAKYEKFAYSTAFAFSVPKGNIGLVQGAYDSMLALSEEDDFYRVRRRCEEKLITEEYVYSLWKPWNNVVIKTWLIPFDSYYVRIHKINSERNLYTAEGGFSVKRVNNDRGAVGEDFLVTDEVAIANLPWATSAVIDLLGNSEGEVIVPEANTNLNEPRTYIPTLKKKLSKGNHILATAVLGTLDKMSKEQIMKESPKVRIEDNKAVVTYKDRKLIIDLK</sequence>
<feature type="domain" description="DUF2264" evidence="2">
    <location>
        <begin position="365"/>
        <end position="583"/>
    </location>
</feature>